<evidence type="ECO:0000256" key="4">
    <source>
        <dbReference type="ARBA" id="ARBA00022741"/>
    </source>
</evidence>
<evidence type="ECO:0000256" key="5">
    <source>
        <dbReference type="ARBA" id="ARBA00022989"/>
    </source>
</evidence>
<dbReference type="GO" id="GO:0005886">
    <property type="term" value="C:plasma membrane"/>
    <property type="evidence" value="ECO:0007669"/>
    <property type="project" value="UniProtKB-SubCell"/>
</dbReference>
<comment type="caution">
    <text evidence="9">The sequence shown here is derived from an EMBL/GenBank/DDBJ whole genome shotgun (WGS) entry which is preliminary data.</text>
</comment>
<organism evidence="9 10">
    <name type="scientific">Prauserella muralis</name>
    <dbReference type="NCBI Taxonomy" id="588067"/>
    <lineage>
        <taxon>Bacteria</taxon>
        <taxon>Bacillati</taxon>
        <taxon>Actinomycetota</taxon>
        <taxon>Actinomycetes</taxon>
        <taxon>Pseudonocardiales</taxon>
        <taxon>Pseudonocardiaceae</taxon>
        <taxon>Prauserella</taxon>
    </lineage>
</organism>
<sequence length="167" mass="17515">MTASEGDRREPAPADSDLAELLADEVARGDAALARTETKTSILLAVLSPIVTAGVAVLPRSDTSPPATAAFWAALGLLTAALLLLLWNVRPRLRGSGFATYARMSDADLQRHFVRAAEDPVRWHRERLLVIARVGAVKFGLLRTATQLVGAAVLVAVAAAVLAAATA</sequence>
<gene>
    <name evidence="9" type="ORF">BAY60_23220</name>
</gene>
<dbReference type="AlphaFoldDB" id="A0A2V4AT53"/>
<keyword evidence="5" id="KW-1133">Transmembrane helix</keyword>
<evidence type="ECO:0000256" key="3">
    <source>
        <dbReference type="ARBA" id="ARBA00022692"/>
    </source>
</evidence>
<dbReference type="EMBL" id="MASW01000005">
    <property type="protein sequence ID" value="PXY22721.1"/>
    <property type="molecule type" value="Genomic_DNA"/>
</dbReference>
<keyword evidence="3" id="KW-0812">Transmembrane</keyword>
<keyword evidence="7" id="KW-0472">Membrane</keyword>
<protein>
    <recommendedName>
        <fullName evidence="8">Pycsar effector protein domain-containing protein</fullName>
    </recommendedName>
</protein>
<dbReference type="OrthoDB" id="3698285at2"/>
<evidence type="ECO:0000256" key="2">
    <source>
        <dbReference type="ARBA" id="ARBA00022475"/>
    </source>
</evidence>
<dbReference type="GO" id="GO:0051607">
    <property type="term" value="P:defense response to virus"/>
    <property type="evidence" value="ECO:0007669"/>
    <property type="project" value="UniProtKB-KW"/>
</dbReference>
<proteinExistence type="predicted"/>
<dbReference type="RefSeq" id="WP_112283322.1">
    <property type="nucleotide sequence ID" value="NZ_MASW01000005.1"/>
</dbReference>
<keyword evidence="4" id="KW-0547">Nucleotide-binding</keyword>
<evidence type="ECO:0000313" key="10">
    <source>
        <dbReference type="Proteomes" id="UP000249915"/>
    </source>
</evidence>
<evidence type="ECO:0000256" key="7">
    <source>
        <dbReference type="ARBA" id="ARBA00023136"/>
    </source>
</evidence>
<accession>A0A2V4AT53</accession>
<keyword evidence="2" id="KW-1003">Cell membrane</keyword>
<reference evidence="9 10" key="1">
    <citation type="submission" date="2016-07" db="EMBL/GenBank/DDBJ databases">
        <title>Draft genome sequence of Prauserella muralis DSM 45305, isolated from a mould-covered wall in an indoor environment.</title>
        <authorList>
            <person name="Ruckert C."/>
            <person name="Albersmeier A."/>
            <person name="Jiang C.-L."/>
            <person name="Jiang Y."/>
            <person name="Kalinowski J."/>
            <person name="Schneider O."/>
            <person name="Winkler A."/>
            <person name="Zotchev S.B."/>
        </authorList>
    </citation>
    <scope>NUCLEOTIDE SEQUENCE [LARGE SCALE GENOMIC DNA]</scope>
    <source>
        <strain evidence="9 10">DSM 45305</strain>
    </source>
</reference>
<evidence type="ECO:0000259" key="8">
    <source>
        <dbReference type="Pfam" id="PF18967"/>
    </source>
</evidence>
<evidence type="ECO:0000313" key="9">
    <source>
        <dbReference type="EMBL" id="PXY22721.1"/>
    </source>
</evidence>
<evidence type="ECO:0000256" key="6">
    <source>
        <dbReference type="ARBA" id="ARBA00023118"/>
    </source>
</evidence>
<name>A0A2V4AT53_9PSEU</name>
<dbReference type="Proteomes" id="UP000249915">
    <property type="component" value="Unassembled WGS sequence"/>
</dbReference>
<keyword evidence="10" id="KW-1185">Reference proteome</keyword>
<dbReference type="GO" id="GO:0000166">
    <property type="term" value="F:nucleotide binding"/>
    <property type="evidence" value="ECO:0007669"/>
    <property type="project" value="UniProtKB-KW"/>
</dbReference>
<feature type="domain" description="Pycsar effector protein" evidence="8">
    <location>
        <begin position="23"/>
        <end position="163"/>
    </location>
</feature>
<dbReference type="InterPro" id="IPR043760">
    <property type="entry name" value="PycTM_dom"/>
</dbReference>
<keyword evidence="6" id="KW-0051">Antiviral defense</keyword>
<evidence type="ECO:0000256" key="1">
    <source>
        <dbReference type="ARBA" id="ARBA00004236"/>
    </source>
</evidence>
<comment type="subcellular location">
    <subcellularLocation>
        <location evidence="1">Cell membrane</location>
    </subcellularLocation>
</comment>
<dbReference type="Pfam" id="PF18967">
    <property type="entry name" value="PycTM"/>
    <property type="match status" value="1"/>
</dbReference>